<dbReference type="Pfam" id="PF02391">
    <property type="entry name" value="MoaE"/>
    <property type="match status" value="1"/>
</dbReference>
<reference evidence="1 2" key="1">
    <citation type="submission" date="2020-04" db="EMBL/GenBank/DDBJ databases">
        <authorList>
            <person name="Liu S."/>
        </authorList>
    </citation>
    <scope>NUCLEOTIDE SEQUENCE [LARGE SCALE GENOMIC DNA]</scope>
    <source>
        <strain evidence="1 2">CGMCC 1.15091</strain>
    </source>
</reference>
<organism evidence="1 2">
    <name type="scientific">Arthrobacter deserti</name>
    <dbReference type="NCBI Taxonomy" id="1742687"/>
    <lineage>
        <taxon>Bacteria</taxon>
        <taxon>Bacillati</taxon>
        <taxon>Actinomycetota</taxon>
        <taxon>Actinomycetes</taxon>
        <taxon>Micrococcales</taxon>
        <taxon>Micrococcaceae</taxon>
        <taxon>Arthrobacter</taxon>
    </lineage>
</organism>
<dbReference type="CDD" id="cd00756">
    <property type="entry name" value="MoaE"/>
    <property type="match status" value="1"/>
</dbReference>
<dbReference type="Proteomes" id="UP000523795">
    <property type="component" value="Unassembled WGS sequence"/>
</dbReference>
<proteinExistence type="predicted"/>
<dbReference type="PANTHER" id="PTHR23404">
    <property type="entry name" value="MOLYBDOPTERIN SYNTHASE RELATED"/>
    <property type="match status" value="1"/>
</dbReference>
<dbReference type="InterPro" id="IPR036563">
    <property type="entry name" value="MoaE_sf"/>
</dbReference>
<protein>
    <submittedName>
        <fullName evidence="1">Molybdenum cofactor biosynthesis protein MoaE</fullName>
    </submittedName>
</protein>
<sequence>MDTEPDSTAGTAAGAVPGVVVFAGVSSEPIDTATAWEAVETAATGAVVTFGGVVRDHDGGRGVTRLGYSAHPSAGRRMEELAAEVAARHPGTRLWAAHRIGELTVGDPALVAAAASAHREAAFAACRDLVEAVKYGIPVWKEQHFSDGGSEWVGSA</sequence>
<name>A0ABX1JN58_9MICC</name>
<dbReference type="SUPFAM" id="SSF54690">
    <property type="entry name" value="Molybdopterin synthase subunit MoaE"/>
    <property type="match status" value="1"/>
</dbReference>
<evidence type="ECO:0000313" key="2">
    <source>
        <dbReference type="Proteomes" id="UP000523795"/>
    </source>
</evidence>
<keyword evidence="2" id="KW-1185">Reference proteome</keyword>
<gene>
    <name evidence="1" type="ORF">HER39_02845</name>
</gene>
<dbReference type="EMBL" id="JAAZSR010000022">
    <property type="protein sequence ID" value="NKX49535.1"/>
    <property type="molecule type" value="Genomic_DNA"/>
</dbReference>
<dbReference type="Gene3D" id="3.90.1170.40">
    <property type="entry name" value="Molybdopterin biosynthesis MoaE subunit"/>
    <property type="match status" value="1"/>
</dbReference>
<dbReference type="InterPro" id="IPR003448">
    <property type="entry name" value="Mopterin_biosynth_MoaE"/>
</dbReference>
<evidence type="ECO:0000313" key="1">
    <source>
        <dbReference type="EMBL" id="NKX49535.1"/>
    </source>
</evidence>
<comment type="caution">
    <text evidence="1">The sequence shown here is derived from an EMBL/GenBank/DDBJ whole genome shotgun (WGS) entry which is preliminary data.</text>
</comment>
<accession>A0ABX1JN58</accession>